<dbReference type="InterPro" id="IPR013320">
    <property type="entry name" value="ConA-like_dom_sf"/>
</dbReference>
<dbReference type="SUPFAM" id="SSF49899">
    <property type="entry name" value="Concanavalin A-like lectins/glucanases"/>
    <property type="match status" value="1"/>
</dbReference>
<evidence type="ECO:0000256" key="3">
    <source>
        <dbReference type="ARBA" id="ARBA00012758"/>
    </source>
</evidence>
<dbReference type="AlphaFoldDB" id="A0A1Q2D427"/>
<keyword evidence="9" id="KW-0119">Carbohydrate metabolism</keyword>
<keyword evidence="5 8" id="KW-0378">Hydrolase</keyword>
<dbReference type="NCBIfam" id="TIGR01322">
    <property type="entry name" value="scrB_fam"/>
    <property type="match status" value="1"/>
</dbReference>
<dbReference type="Pfam" id="PF08244">
    <property type="entry name" value="Glyco_hydro_32C"/>
    <property type="match status" value="1"/>
</dbReference>
<keyword evidence="9" id="KW-0963">Cytoplasm</keyword>
<dbReference type="CDD" id="cd08996">
    <property type="entry name" value="GH32_FFase"/>
    <property type="match status" value="1"/>
</dbReference>
<evidence type="ECO:0000256" key="8">
    <source>
        <dbReference type="RuleBase" id="RU362110"/>
    </source>
</evidence>
<dbReference type="RefSeq" id="WP_077275248.1">
    <property type="nucleotide sequence ID" value="NZ_CP019609.1"/>
</dbReference>
<dbReference type="STRING" id="633807.BW732_02155"/>
<accession>A0A1Q2D427</accession>
<name>A0A1Q2D427_9ENTE</name>
<reference evidence="12 13" key="1">
    <citation type="journal article" date="2010" name="Int. J. Syst. Evol. Microbiol.">
        <title>Vagococcus penaei sp. nov., isolated from spoilage microbiota of cooked shrimp (Penaeus vannamei).</title>
        <authorList>
            <person name="Jaffres E."/>
            <person name="Prevost H."/>
            <person name="Rossero A."/>
            <person name="Joffraud J.J."/>
            <person name="Dousset X."/>
        </authorList>
    </citation>
    <scope>NUCLEOTIDE SEQUENCE [LARGE SCALE GENOMIC DNA]</scope>
    <source>
        <strain evidence="12 13">CD276</strain>
    </source>
</reference>
<dbReference type="GO" id="GO:0005737">
    <property type="term" value="C:cytoplasm"/>
    <property type="evidence" value="ECO:0007669"/>
    <property type="project" value="UniProtKB-SubCell"/>
</dbReference>
<comment type="function">
    <text evidence="9">Enables the bacterium to metabolize sucrose as a sole carbon source.</text>
</comment>
<evidence type="ECO:0000256" key="4">
    <source>
        <dbReference type="ARBA" id="ARBA00019623"/>
    </source>
</evidence>
<comment type="pathway">
    <text evidence="1 9">Glycan biosynthesis; sucrose metabolism.</text>
</comment>
<proteinExistence type="inferred from homology"/>
<dbReference type="SUPFAM" id="SSF75005">
    <property type="entry name" value="Arabinanase/levansucrase/invertase"/>
    <property type="match status" value="1"/>
</dbReference>
<dbReference type="InterPro" id="IPR051214">
    <property type="entry name" value="GH32_Enzymes"/>
</dbReference>
<feature type="domain" description="Glycosyl hydrolase family 32 N-terminal" evidence="10">
    <location>
        <begin position="27"/>
        <end position="332"/>
    </location>
</feature>
<evidence type="ECO:0000256" key="5">
    <source>
        <dbReference type="ARBA" id="ARBA00022801"/>
    </source>
</evidence>
<organism evidence="12 13">
    <name type="scientific">Vagococcus penaei</name>
    <dbReference type="NCBI Taxonomy" id="633807"/>
    <lineage>
        <taxon>Bacteria</taxon>
        <taxon>Bacillati</taxon>
        <taxon>Bacillota</taxon>
        <taxon>Bacilli</taxon>
        <taxon>Lactobacillales</taxon>
        <taxon>Enterococcaceae</taxon>
        <taxon>Vagococcus</taxon>
    </lineage>
</organism>
<dbReference type="PANTHER" id="PTHR43101">
    <property type="entry name" value="BETA-FRUCTOSIDASE"/>
    <property type="match status" value="1"/>
</dbReference>
<dbReference type="OrthoDB" id="9759709at2"/>
<gene>
    <name evidence="12" type="ORF">BW732_02155</name>
</gene>
<evidence type="ECO:0000256" key="9">
    <source>
        <dbReference type="RuleBase" id="RU365015"/>
    </source>
</evidence>
<dbReference type="PANTHER" id="PTHR43101:SF1">
    <property type="entry name" value="BETA-FRUCTOSIDASE"/>
    <property type="match status" value="1"/>
</dbReference>
<dbReference type="UniPathway" id="UPA00238"/>
<sequence>MNLLEKANQYINAEREKVVDTYRHAFHVMPPIGWLNDPNGFVYFREEYHLFYQFYPYASEWGPMHWGHSKSKDLIHWEELPVALAPELDYELDGCFSGSAIVKDDRLYLMYTGHYEREGKRREVQCLAVSDDGIHFEKIASNPVIDERQLKNYGDIQEFRDPKVFQRGESYFTVVATKTENERGRILMFQSKDLLNWTFYSVVLEGESHQGIMWECPDLFHLDGKDVLIMSPIEMEEDGHSYHNMSSTVAFIGQMDWEKGTLAVENYHEIDGGLDFYAPQTCQNDKGQRIMIAWMQMWKRNIPTHDLGHGWAGAMTFARELSVINNRLCQRPVESLYNQLIVGEEEENRVLSSEDKWVSAPLLSTQSYAKLVIQPEMSTEVNLRLFAIDRDELLVTYDVTNEILTVNRGKLGYEIIGAEQEPLFERSMSASLVDGKLTLEFVRDNASIELFINNRDAMTFTFYQKEVGQNLELTSNQGVILKQAKIAKINCGKAN</sequence>
<evidence type="ECO:0000259" key="11">
    <source>
        <dbReference type="Pfam" id="PF08244"/>
    </source>
</evidence>
<evidence type="ECO:0000256" key="1">
    <source>
        <dbReference type="ARBA" id="ARBA00004914"/>
    </source>
</evidence>
<dbReference type="InterPro" id="IPR013189">
    <property type="entry name" value="Glyco_hydro_32_C"/>
</dbReference>
<comment type="similarity">
    <text evidence="2 8">Belongs to the glycosyl hydrolase 32 family.</text>
</comment>
<keyword evidence="6 8" id="KW-0326">Glycosidase</keyword>
<dbReference type="Gene3D" id="2.115.10.20">
    <property type="entry name" value="Glycosyl hydrolase domain, family 43"/>
    <property type="match status" value="1"/>
</dbReference>
<dbReference type="GO" id="GO:0004564">
    <property type="term" value="F:beta-fructofuranosidase activity"/>
    <property type="evidence" value="ECO:0007669"/>
    <property type="project" value="UniProtKB-EC"/>
</dbReference>
<dbReference type="GO" id="GO:0005985">
    <property type="term" value="P:sucrose metabolic process"/>
    <property type="evidence" value="ECO:0007669"/>
    <property type="project" value="UniProtKB-UniPathway"/>
</dbReference>
<keyword evidence="13" id="KW-1185">Reference proteome</keyword>
<dbReference type="Gene3D" id="2.60.120.560">
    <property type="entry name" value="Exo-inulinase, domain 1"/>
    <property type="match status" value="1"/>
</dbReference>
<evidence type="ECO:0000259" key="10">
    <source>
        <dbReference type="Pfam" id="PF00251"/>
    </source>
</evidence>
<dbReference type="InterPro" id="IPR023296">
    <property type="entry name" value="Glyco_hydro_beta-prop_sf"/>
</dbReference>
<dbReference type="InterPro" id="IPR001362">
    <property type="entry name" value="Glyco_hydro_32"/>
</dbReference>
<dbReference type="PROSITE" id="PS00609">
    <property type="entry name" value="GLYCOSYL_HYDROL_F32"/>
    <property type="match status" value="1"/>
</dbReference>
<comment type="subcellular location">
    <subcellularLocation>
        <location evidence="9">Cytoplasm</location>
    </subcellularLocation>
</comment>
<dbReference type="EC" id="3.2.1.26" evidence="3 8"/>
<comment type="catalytic activity">
    <reaction evidence="8">
        <text>Hydrolysis of terminal non-reducing beta-D-fructofuranoside residues in beta-D-fructofuranosides.</text>
        <dbReference type="EC" id="3.2.1.26"/>
    </reaction>
</comment>
<dbReference type="Pfam" id="PF00251">
    <property type="entry name" value="Glyco_hydro_32N"/>
    <property type="match status" value="1"/>
</dbReference>
<evidence type="ECO:0000313" key="13">
    <source>
        <dbReference type="Proteomes" id="UP000188246"/>
    </source>
</evidence>
<dbReference type="Proteomes" id="UP000188246">
    <property type="component" value="Chromosome"/>
</dbReference>
<feature type="domain" description="Glycosyl hydrolase family 32 C-terminal" evidence="11">
    <location>
        <begin position="364"/>
        <end position="483"/>
    </location>
</feature>
<dbReference type="KEGG" id="vpi:BW732_02155"/>
<dbReference type="SMART" id="SM00640">
    <property type="entry name" value="Glyco_32"/>
    <property type="match status" value="1"/>
</dbReference>
<evidence type="ECO:0000313" key="12">
    <source>
        <dbReference type="EMBL" id="AQP53150.1"/>
    </source>
</evidence>
<dbReference type="InterPro" id="IPR018053">
    <property type="entry name" value="Glyco_hydro_32_AS"/>
</dbReference>
<dbReference type="InterPro" id="IPR013148">
    <property type="entry name" value="Glyco_hydro_32_N"/>
</dbReference>
<protein>
    <recommendedName>
        <fullName evidence="4 8">Sucrose-6-phosphate hydrolase</fullName>
        <ecNumber evidence="3 8">3.2.1.26</ecNumber>
    </recommendedName>
    <alternativeName>
        <fullName evidence="7 9">Invertase</fullName>
    </alternativeName>
</protein>
<evidence type="ECO:0000256" key="2">
    <source>
        <dbReference type="ARBA" id="ARBA00009902"/>
    </source>
</evidence>
<evidence type="ECO:0000256" key="7">
    <source>
        <dbReference type="ARBA" id="ARBA00033367"/>
    </source>
</evidence>
<evidence type="ECO:0000256" key="6">
    <source>
        <dbReference type="ARBA" id="ARBA00023295"/>
    </source>
</evidence>
<dbReference type="InterPro" id="IPR006232">
    <property type="entry name" value="Suc6P_hydrolase"/>
</dbReference>
<dbReference type="EMBL" id="CP019609">
    <property type="protein sequence ID" value="AQP53150.1"/>
    <property type="molecule type" value="Genomic_DNA"/>
</dbReference>